<accession>A0A0K1E6D5</accession>
<evidence type="ECO:0008006" key="4">
    <source>
        <dbReference type="Google" id="ProtNLM"/>
    </source>
</evidence>
<dbReference type="EMBL" id="CP012159">
    <property type="protein sequence ID" value="AKT36419.1"/>
    <property type="molecule type" value="Genomic_DNA"/>
</dbReference>
<name>A0A0K1E6D5_CHOCO</name>
<dbReference type="Proteomes" id="UP000067626">
    <property type="component" value="Chromosome"/>
</dbReference>
<dbReference type="AlphaFoldDB" id="A0A0K1E6D5"/>
<reference evidence="2 3" key="1">
    <citation type="submission" date="2015-07" db="EMBL/GenBank/DDBJ databases">
        <title>Genome analysis of myxobacterium Chondromyces crocatus Cm c5 reveals a high potential for natural compound synthesis and the genetic basis for the loss of fruiting body formation.</title>
        <authorList>
            <person name="Zaburannyi N."/>
            <person name="Bunk B."/>
            <person name="Maier J."/>
            <person name="Overmann J."/>
            <person name="Mueller R."/>
        </authorList>
    </citation>
    <scope>NUCLEOTIDE SEQUENCE [LARGE SCALE GENOMIC DNA]</scope>
    <source>
        <strain evidence="2 3">Cm c5</strain>
    </source>
</reference>
<dbReference type="OrthoDB" id="5505278at2"/>
<evidence type="ECO:0000313" key="2">
    <source>
        <dbReference type="EMBL" id="AKT36419.1"/>
    </source>
</evidence>
<dbReference type="STRING" id="52.CMC5_005320"/>
<dbReference type="KEGG" id="ccro:CMC5_005320"/>
<evidence type="ECO:0000313" key="3">
    <source>
        <dbReference type="Proteomes" id="UP000067626"/>
    </source>
</evidence>
<protein>
    <recommendedName>
        <fullName evidence="4">Secreted protein</fullName>
    </recommendedName>
</protein>
<feature type="chain" id="PRO_5005458925" description="Secreted protein" evidence="1">
    <location>
        <begin position="39"/>
        <end position="272"/>
    </location>
</feature>
<gene>
    <name evidence="2" type="ORF">CMC5_005320</name>
</gene>
<proteinExistence type="predicted"/>
<organism evidence="2 3">
    <name type="scientific">Chondromyces crocatus</name>
    <dbReference type="NCBI Taxonomy" id="52"/>
    <lineage>
        <taxon>Bacteria</taxon>
        <taxon>Pseudomonadati</taxon>
        <taxon>Myxococcota</taxon>
        <taxon>Polyangia</taxon>
        <taxon>Polyangiales</taxon>
        <taxon>Polyangiaceae</taxon>
        <taxon>Chondromyces</taxon>
    </lineage>
</organism>
<evidence type="ECO:0000256" key="1">
    <source>
        <dbReference type="SAM" id="SignalP"/>
    </source>
</evidence>
<dbReference type="RefSeq" id="WP_050428939.1">
    <property type="nucleotide sequence ID" value="NZ_CP012159.1"/>
</dbReference>
<keyword evidence="3" id="KW-1185">Reference proteome</keyword>
<keyword evidence="1" id="KW-0732">Signal</keyword>
<sequence length="272" mass="28193">MTFQANRPVKAMPTTQLKRGFAAVLLALSAGVIAPACADNESSLFIRDCVPAVPTDQGCVTQDASSASVYLFNGRLDLAYQPAYSCALRVGNQLVQQGTNTQIRTETSRISLYAADVRITDASGNAITYADGSAVAFSVPLSGFIDPGSGTSAGYGYANILMIDQAAGQAIGRSLASAGVISTDILVGVIVYGRSLGGQELETVEWFFPIQVCLGCACTEPEGCTADDGTSDVSPPCTTDSPIDCRVAQGIPGGARTCSERIAAAAQYYSQL</sequence>
<feature type="signal peptide" evidence="1">
    <location>
        <begin position="1"/>
        <end position="38"/>
    </location>
</feature>